<gene>
    <name evidence="2" type="ORF">GWK08_04120</name>
</gene>
<dbReference type="RefSeq" id="WP_163605628.1">
    <property type="nucleotide sequence ID" value="NZ_JAABOO010000001.1"/>
</dbReference>
<dbReference type="AlphaFoldDB" id="A0A6P0UH92"/>
<sequence length="162" mass="18577">MRSIFKLFPIAILAVIMLMAFAKPTETTNVKCLIQMVNYSGEGAYVVISLMNPEGEYEETLYVQGKDKEWYSDITEWWKFYGKRRPDIDAISGETIAGGERTVSVIKIPNDKIDAGYSIRFETAVEDQEYYADDVQFELTSENVKAKIDGKGFIRYIRMIPQ</sequence>
<keyword evidence="1" id="KW-0732">Signal</keyword>
<name>A0A6P0UH92_9FLAO</name>
<dbReference type="Proteomes" id="UP000468581">
    <property type="component" value="Unassembled WGS sequence"/>
</dbReference>
<evidence type="ECO:0000313" key="3">
    <source>
        <dbReference type="Proteomes" id="UP000468581"/>
    </source>
</evidence>
<evidence type="ECO:0000256" key="1">
    <source>
        <dbReference type="SAM" id="SignalP"/>
    </source>
</evidence>
<keyword evidence="3" id="KW-1185">Reference proteome</keyword>
<dbReference type="Pfam" id="PF10029">
    <property type="entry name" value="DUF2271"/>
    <property type="match status" value="1"/>
</dbReference>
<proteinExistence type="predicted"/>
<protein>
    <submittedName>
        <fullName evidence="2">DUF2271 domain-containing protein</fullName>
    </submittedName>
</protein>
<dbReference type="InterPro" id="IPR014469">
    <property type="entry name" value="DUF2271"/>
</dbReference>
<feature type="chain" id="PRO_5026746506" evidence="1">
    <location>
        <begin position="23"/>
        <end position="162"/>
    </location>
</feature>
<evidence type="ECO:0000313" key="2">
    <source>
        <dbReference type="EMBL" id="NER12614.1"/>
    </source>
</evidence>
<comment type="caution">
    <text evidence="2">The sequence shown here is derived from an EMBL/GenBank/DDBJ whole genome shotgun (WGS) entry which is preliminary data.</text>
</comment>
<accession>A0A6P0UH92</accession>
<organism evidence="2 3">
    <name type="scientific">Leptobacterium flavescens</name>
    <dbReference type="NCBI Taxonomy" id="472055"/>
    <lineage>
        <taxon>Bacteria</taxon>
        <taxon>Pseudomonadati</taxon>
        <taxon>Bacteroidota</taxon>
        <taxon>Flavobacteriia</taxon>
        <taxon>Flavobacteriales</taxon>
        <taxon>Flavobacteriaceae</taxon>
        <taxon>Leptobacterium</taxon>
    </lineage>
</organism>
<reference evidence="2 3" key="1">
    <citation type="submission" date="2020-01" db="EMBL/GenBank/DDBJ databases">
        <title>Leptobacterium flavescens.</title>
        <authorList>
            <person name="Wang G."/>
        </authorList>
    </citation>
    <scope>NUCLEOTIDE SEQUENCE [LARGE SCALE GENOMIC DNA]</scope>
    <source>
        <strain evidence="2 3">KCTC 22160</strain>
    </source>
</reference>
<dbReference type="EMBL" id="JAABOO010000001">
    <property type="protein sequence ID" value="NER12614.1"/>
    <property type="molecule type" value="Genomic_DNA"/>
</dbReference>
<feature type="signal peptide" evidence="1">
    <location>
        <begin position="1"/>
        <end position="22"/>
    </location>
</feature>